<dbReference type="AlphaFoldDB" id="W6YJE7"/>
<dbReference type="EMBL" id="KI964548">
    <property type="protein sequence ID" value="EUC37783.1"/>
    <property type="molecule type" value="Genomic_DNA"/>
</dbReference>
<name>W6YJE7_COCC2</name>
<keyword evidence="2" id="KW-1185">Reference proteome</keyword>
<reference evidence="1 2" key="1">
    <citation type="journal article" date="2013" name="PLoS Genet.">
        <title>Comparative genome structure, secondary metabolite, and effector coding capacity across Cochliobolus pathogens.</title>
        <authorList>
            <person name="Condon B.J."/>
            <person name="Leng Y."/>
            <person name="Wu D."/>
            <person name="Bushley K.E."/>
            <person name="Ohm R.A."/>
            <person name="Otillar R."/>
            <person name="Martin J."/>
            <person name="Schackwitz W."/>
            <person name="Grimwood J."/>
            <person name="MohdZainudin N."/>
            <person name="Xue C."/>
            <person name="Wang R."/>
            <person name="Manning V.A."/>
            <person name="Dhillon B."/>
            <person name="Tu Z.J."/>
            <person name="Steffenson B.J."/>
            <person name="Salamov A."/>
            <person name="Sun H."/>
            <person name="Lowry S."/>
            <person name="LaButti K."/>
            <person name="Han J."/>
            <person name="Copeland A."/>
            <person name="Lindquist E."/>
            <person name="Barry K."/>
            <person name="Schmutz J."/>
            <person name="Baker S.E."/>
            <person name="Ciuffetti L.M."/>
            <person name="Grigoriev I.V."/>
            <person name="Zhong S."/>
            <person name="Turgeon B.G."/>
        </authorList>
    </citation>
    <scope>NUCLEOTIDE SEQUENCE [LARGE SCALE GENOMIC DNA]</scope>
    <source>
        <strain evidence="1 2">26-R-13</strain>
    </source>
</reference>
<dbReference type="HOGENOM" id="CLU_2941376_0_0_1"/>
<feature type="non-terminal residue" evidence="1">
    <location>
        <position position="1"/>
    </location>
</feature>
<protein>
    <submittedName>
        <fullName evidence="1">Uncharacterized protein</fullName>
    </submittedName>
</protein>
<dbReference type="GeneID" id="19151845"/>
<sequence length="60" mass="7014">LPRLGTRYPSRPTTDRDMQAIIRLPFSLSHSHRISFFLLHFAKWDGAKLMGKLRETAVYI</sequence>
<dbReference type="KEGG" id="bze:COCCADRAFT_84853"/>
<accession>W6YJE7</accession>
<evidence type="ECO:0000313" key="1">
    <source>
        <dbReference type="EMBL" id="EUC37783.1"/>
    </source>
</evidence>
<dbReference type="Proteomes" id="UP000053841">
    <property type="component" value="Unassembled WGS sequence"/>
</dbReference>
<proteinExistence type="predicted"/>
<organism evidence="1 2">
    <name type="scientific">Cochliobolus carbonum (strain 26-R-13)</name>
    <name type="common">Maize leaf spot fungus</name>
    <name type="synonym">Bipolaris zeicola</name>
    <dbReference type="NCBI Taxonomy" id="930089"/>
    <lineage>
        <taxon>Eukaryota</taxon>
        <taxon>Fungi</taxon>
        <taxon>Dikarya</taxon>
        <taxon>Ascomycota</taxon>
        <taxon>Pezizomycotina</taxon>
        <taxon>Dothideomycetes</taxon>
        <taxon>Pleosporomycetidae</taxon>
        <taxon>Pleosporales</taxon>
        <taxon>Pleosporineae</taxon>
        <taxon>Pleosporaceae</taxon>
        <taxon>Bipolaris</taxon>
    </lineage>
</organism>
<evidence type="ECO:0000313" key="2">
    <source>
        <dbReference type="Proteomes" id="UP000053841"/>
    </source>
</evidence>
<dbReference type="RefSeq" id="XP_007707999.1">
    <property type="nucleotide sequence ID" value="XM_007709809.1"/>
</dbReference>
<gene>
    <name evidence="1" type="ORF">COCCADRAFT_84853</name>
</gene>